<sequence>MSLIISLILVVLLVLLLIFIYNKLIVNKNLTSEAFSAIDVMLKKRSDLIPNLIETIKGYTSYEKTTLESIVTLRNKAITTDANEKNNIEKQISQELVKVFALAESYPDLKASANFQSLQAELSNLETDIERSIRYYNATVRDFNTSIQTFPNVLVAKIIGFKTIPFWVLEDTFKREVPVVKF</sequence>
<evidence type="ECO:0000256" key="1">
    <source>
        <dbReference type="ARBA" id="ARBA00004167"/>
    </source>
</evidence>
<protein>
    <recommendedName>
        <fullName evidence="8">LemA family protein</fullName>
    </recommendedName>
</protein>
<dbReference type="InterPro" id="IPR023353">
    <property type="entry name" value="LemA-like_dom_sf"/>
</dbReference>
<comment type="similarity">
    <text evidence="2">Belongs to the LemA family.</text>
</comment>
<name>A0A246G7H1_9FLAO</name>
<evidence type="ECO:0008006" key="8">
    <source>
        <dbReference type="Google" id="ProtNLM"/>
    </source>
</evidence>
<proteinExistence type="inferred from homology"/>
<evidence type="ECO:0000313" key="7">
    <source>
        <dbReference type="Proteomes" id="UP000198034"/>
    </source>
</evidence>
<comment type="subcellular location">
    <subcellularLocation>
        <location evidence="1">Membrane</location>
        <topology evidence="1">Single-pass membrane protein</topology>
    </subcellularLocation>
</comment>
<comment type="caution">
    <text evidence="6">The sequence shown here is derived from an EMBL/GenBank/DDBJ whole genome shotgun (WGS) entry which is preliminary data.</text>
</comment>
<keyword evidence="5" id="KW-0472">Membrane</keyword>
<evidence type="ECO:0000256" key="2">
    <source>
        <dbReference type="ARBA" id="ARBA00008854"/>
    </source>
</evidence>
<dbReference type="Pfam" id="PF04011">
    <property type="entry name" value="LemA"/>
    <property type="match status" value="1"/>
</dbReference>
<evidence type="ECO:0000256" key="3">
    <source>
        <dbReference type="ARBA" id="ARBA00022692"/>
    </source>
</evidence>
<dbReference type="PANTHER" id="PTHR34478">
    <property type="entry name" value="PROTEIN LEMA"/>
    <property type="match status" value="1"/>
</dbReference>
<dbReference type="InterPro" id="IPR007156">
    <property type="entry name" value="MamQ_LemA"/>
</dbReference>
<dbReference type="SUPFAM" id="SSF140478">
    <property type="entry name" value="LemA-like"/>
    <property type="match status" value="1"/>
</dbReference>
<accession>A0A246G7H1</accession>
<reference evidence="6 7" key="1">
    <citation type="journal article" date="2017" name="Infect. Genet. Evol.">
        <title>Comparative genome analysis of fish pathogen Flavobacterium columnare reveals extensive sequence diversity within the species.</title>
        <authorList>
            <person name="Kayansamruaj P."/>
            <person name="Dong H.T."/>
            <person name="Hirono I."/>
            <person name="Kondo H."/>
            <person name="Senapin S."/>
            <person name="Rodkhum C."/>
        </authorList>
    </citation>
    <scope>NUCLEOTIDE SEQUENCE [LARGE SCALE GENOMIC DNA]</scope>
    <source>
        <strain evidence="6 7">1214</strain>
    </source>
</reference>
<keyword evidence="3" id="KW-0812">Transmembrane</keyword>
<dbReference type="EMBL" id="MTCY01000071">
    <property type="protein sequence ID" value="OWP74437.1"/>
    <property type="molecule type" value="Genomic_DNA"/>
</dbReference>
<dbReference type="PANTHER" id="PTHR34478:SF1">
    <property type="entry name" value="PROTEIN LEMA"/>
    <property type="match status" value="1"/>
</dbReference>
<gene>
    <name evidence="6" type="ORF">BWK62_14380</name>
</gene>
<evidence type="ECO:0000256" key="5">
    <source>
        <dbReference type="ARBA" id="ARBA00023136"/>
    </source>
</evidence>
<dbReference type="AlphaFoldDB" id="A0A246G7H1"/>
<organism evidence="6 7">
    <name type="scientific">Flavobacterium columnare</name>
    <dbReference type="NCBI Taxonomy" id="996"/>
    <lineage>
        <taxon>Bacteria</taxon>
        <taxon>Pseudomonadati</taxon>
        <taxon>Bacteroidota</taxon>
        <taxon>Flavobacteriia</taxon>
        <taxon>Flavobacteriales</taxon>
        <taxon>Flavobacteriaceae</taxon>
        <taxon>Flavobacterium</taxon>
    </lineage>
</organism>
<evidence type="ECO:0000313" key="6">
    <source>
        <dbReference type="EMBL" id="OWP74437.1"/>
    </source>
</evidence>
<dbReference type="Gene3D" id="1.20.1440.20">
    <property type="entry name" value="LemA-like domain"/>
    <property type="match status" value="1"/>
</dbReference>
<dbReference type="Proteomes" id="UP000198034">
    <property type="component" value="Unassembled WGS sequence"/>
</dbReference>
<evidence type="ECO:0000256" key="4">
    <source>
        <dbReference type="ARBA" id="ARBA00022989"/>
    </source>
</evidence>
<keyword evidence="4" id="KW-1133">Transmembrane helix</keyword>
<dbReference type="GO" id="GO:0016020">
    <property type="term" value="C:membrane"/>
    <property type="evidence" value="ECO:0007669"/>
    <property type="project" value="UniProtKB-SubCell"/>
</dbReference>